<evidence type="ECO:0000313" key="2">
    <source>
        <dbReference type="EMBL" id="KZV49565.1"/>
    </source>
</evidence>
<sequence>MARTPPTGQPLGPAAPLGRVMGCNARMSHAKIHPHTARWATQQVDLGLTKTAEPPPLIHGPPPDHLESNPSSMNRPRPKHLKKQFKYKILPGTAALAYTTASSLVTTQQYSRDFPGAQIQKLTRTGDCSTQLSREHTTPSFFALLL</sequence>
<gene>
    <name evidence="2" type="ORF">F511_23742</name>
</gene>
<proteinExistence type="predicted"/>
<feature type="region of interest" description="Disordered" evidence="1">
    <location>
        <begin position="50"/>
        <end position="78"/>
    </location>
</feature>
<evidence type="ECO:0000313" key="3">
    <source>
        <dbReference type="Proteomes" id="UP000250235"/>
    </source>
</evidence>
<evidence type="ECO:0000256" key="1">
    <source>
        <dbReference type="SAM" id="MobiDB-lite"/>
    </source>
</evidence>
<reference evidence="2 3" key="1">
    <citation type="journal article" date="2015" name="Proc. Natl. Acad. Sci. U.S.A.">
        <title>The resurrection genome of Boea hygrometrica: A blueprint for survival of dehydration.</title>
        <authorList>
            <person name="Xiao L."/>
            <person name="Yang G."/>
            <person name="Zhang L."/>
            <person name="Yang X."/>
            <person name="Zhao S."/>
            <person name="Ji Z."/>
            <person name="Zhou Q."/>
            <person name="Hu M."/>
            <person name="Wang Y."/>
            <person name="Chen M."/>
            <person name="Xu Y."/>
            <person name="Jin H."/>
            <person name="Xiao X."/>
            <person name="Hu G."/>
            <person name="Bao F."/>
            <person name="Hu Y."/>
            <person name="Wan P."/>
            <person name="Li L."/>
            <person name="Deng X."/>
            <person name="Kuang T."/>
            <person name="Xiang C."/>
            <person name="Zhu J.K."/>
            <person name="Oliver M.J."/>
            <person name="He Y."/>
        </authorList>
    </citation>
    <scope>NUCLEOTIDE SEQUENCE [LARGE SCALE GENOMIC DNA]</scope>
    <source>
        <strain evidence="3">cv. XS01</strain>
    </source>
</reference>
<name>A0A2Z7CT60_9LAMI</name>
<accession>A0A2Z7CT60</accession>
<dbReference type="Proteomes" id="UP000250235">
    <property type="component" value="Unassembled WGS sequence"/>
</dbReference>
<protein>
    <submittedName>
        <fullName evidence="2">Copper amine oxidase family protein</fullName>
    </submittedName>
</protein>
<dbReference type="EMBL" id="KQ993009">
    <property type="protein sequence ID" value="KZV49565.1"/>
    <property type="molecule type" value="Genomic_DNA"/>
</dbReference>
<dbReference type="AlphaFoldDB" id="A0A2Z7CT60"/>
<organism evidence="2 3">
    <name type="scientific">Dorcoceras hygrometricum</name>
    <dbReference type="NCBI Taxonomy" id="472368"/>
    <lineage>
        <taxon>Eukaryota</taxon>
        <taxon>Viridiplantae</taxon>
        <taxon>Streptophyta</taxon>
        <taxon>Embryophyta</taxon>
        <taxon>Tracheophyta</taxon>
        <taxon>Spermatophyta</taxon>
        <taxon>Magnoliopsida</taxon>
        <taxon>eudicotyledons</taxon>
        <taxon>Gunneridae</taxon>
        <taxon>Pentapetalae</taxon>
        <taxon>asterids</taxon>
        <taxon>lamiids</taxon>
        <taxon>Lamiales</taxon>
        <taxon>Gesneriaceae</taxon>
        <taxon>Didymocarpoideae</taxon>
        <taxon>Trichosporeae</taxon>
        <taxon>Loxocarpinae</taxon>
        <taxon>Dorcoceras</taxon>
    </lineage>
</organism>
<keyword evidence="3" id="KW-1185">Reference proteome</keyword>